<protein>
    <submittedName>
        <fullName evidence="3">Uncharacterized protein</fullName>
    </submittedName>
</protein>
<dbReference type="PANTHER" id="PTHR36807:SF2">
    <property type="entry name" value="PHOSPHOGLYCOLATE PHOSPHATASE"/>
    <property type="match status" value="1"/>
</dbReference>
<evidence type="ECO:0000256" key="1">
    <source>
        <dbReference type="SAM" id="Coils"/>
    </source>
</evidence>
<dbReference type="Proteomes" id="UP000541444">
    <property type="component" value="Unassembled WGS sequence"/>
</dbReference>
<sequence>MSIKESFSSCCLGTLMDLENVTPSNWTPVVDYLLLTIGLFLTYMAGIIPSQKAYSSSRQNVSNYDAVTANLISLSSDMSSEFNPVYVWDEVRRKFMIALNAVIQDDNLNCKVDQREKSSEKLPFSLYAIAEIPRLRLLQATLQQLEKEVSNISESYETVNKDNQSGLVVEIIKKLKDEDTILELRALSGWRYYFSLFLEFSDITMPFVRSVAEKTSSAISFFLVCLIGRS</sequence>
<keyword evidence="2" id="KW-0812">Transmembrane</keyword>
<feature type="transmembrane region" description="Helical" evidence="2">
    <location>
        <begin position="29"/>
        <end position="48"/>
    </location>
</feature>
<keyword evidence="2" id="KW-0472">Membrane</keyword>
<dbReference type="AlphaFoldDB" id="A0A7J7MX86"/>
<dbReference type="EMBL" id="JACGCM010001193">
    <property type="protein sequence ID" value="KAF6159535.1"/>
    <property type="molecule type" value="Genomic_DNA"/>
</dbReference>
<dbReference type="InterPro" id="IPR022552">
    <property type="entry name" value="UPF_Ycf55"/>
</dbReference>
<evidence type="ECO:0000313" key="3">
    <source>
        <dbReference type="EMBL" id="KAF6159535.1"/>
    </source>
</evidence>
<keyword evidence="4" id="KW-1185">Reference proteome</keyword>
<dbReference type="OrthoDB" id="2020436at2759"/>
<accession>A0A7J7MX86</accession>
<reference evidence="3 4" key="1">
    <citation type="journal article" date="2020" name="IScience">
        <title>Genome Sequencing of the Endangered Kingdonia uniflora (Circaeasteraceae, Ranunculales) Reveals Potential Mechanisms of Evolutionary Specialization.</title>
        <authorList>
            <person name="Sun Y."/>
            <person name="Deng T."/>
            <person name="Zhang A."/>
            <person name="Moore M.J."/>
            <person name="Landis J.B."/>
            <person name="Lin N."/>
            <person name="Zhang H."/>
            <person name="Zhang X."/>
            <person name="Huang J."/>
            <person name="Zhang X."/>
            <person name="Sun H."/>
            <person name="Wang H."/>
        </authorList>
    </citation>
    <scope>NUCLEOTIDE SEQUENCE [LARGE SCALE GENOMIC DNA]</scope>
    <source>
        <strain evidence="3">TB1705</strain>
        <tissue evidence="3">Leaf</tissue>
    </source>
</reference>
<keyword evidence="2" id="KW-1133">Transmembrane helix</keyword>
<name>A0A7J7MX86_9MAGN</name>
<dbReference type="Pfam" id="PF12452">
    <property type="entry name" value="DUF3685"/>
    <property type="match status" value="1"/>
</dbReference>
<feature type="coiled-coil region" evidence="1">
    <location>
        <begin position="135"/>
        <end position="162"/>
    </location>
</feature>
<organism evidence="3 4">
    <name type="scientific">Kingdonia uniflora</name>
    <dbReference type="NCBI Taxonomy" id="39325"/>
    <lineage>
        <taxon>Eukaryota</taxon>
        <taxon>Viridiplantae</taxon>
        <taxon>Streptophyta</taxon>
        <taxon>Embryophyta</taxon>
        <taxon>Tracheophyta</taxon>
        <taxon>Spermatophyta</taxon>
        <taxon>Magnoliopsida</taxon>
        <taxon>Ranunculales</taxon>
        <taxon>Circaeasteraceae</taxon>
        <taxon>Kingdonia</taxon>
    </lineage>
</organism>
<dbReference type="PANTHER" id="PTHR36807">
    <property type="entry name" value="PHOSPHOGLYCOLATE PHOSPHATASE"/>
    <property type="match status" value="1"/>
</dbReference>
<keyword evidence="1" id="KW-0175">Coiled coil</keyword>
<gene>
    <name evidence="3" type="ORF">GIB67_032306</name>
</gene>
<comment type="caution">
    <text evidence="3">The sequence shown here is derived from an EMBL/GenBank/DDBJ whole genome shotgun (WGS) entry which is preliminary data.</text>
</comment>
<proteinExistence type="predicted"/>
<evidence type="ECO:0000256" key="2">
    <source>
        <dbReference type="SAM" id="Phobius"/>
    </source>
</evidence>
<evidence type="ECO:0000313" key="4">
    <source>
        <dbReference type="Proteomes" id="UP000541444"/>
    </source>
</evidence>